<name>A0AC61NQX9_9BACT</name>
<reference evidence="1" key="1">
    <citation type="submission" date="2021-08" db="EMBL/GenBank/DDBJ databases">
        <title>Novel anaerobic bacterium isolated from sea squirt in East Sea, Republic of Korea.</title>
        <authorList>
            <person name="Nguyen T.H."/>
            <person name="Li Z."/>
            <person name="Lee Y.-J."/>
            <person name="Ko J."/>
            <person name="Kim S.-G."/>
        </authorList>
    </citation>
    <scope>NUCLEOTIDE SEQUENCE</scope>
    <source>
        <strain evidence="1">KCTC 25031</strain>
    </source>
</reference>
<accession>A0AC61NQX9</accession>
<organism evidence="1 2">
    <name type="scientific">Halosquirtibacter laminarini</name>
    <dbReference type="NCBI Taxonomy" id="3374600"/>
    <lineage>
        <taxon>Bacteria</taxon>
        <taxon>Pseudomonadati</taxon>
        <taxon>Bacteroidota</taxon>
        <taxon>Bacteroidia</taxon>
        <taxon>Marinilabiliales</taxon>
        <taxon>Prolixibacteraceae</taxon>
        <taxon>Halosquirtibacter</taxon>
    </lineage>
</organism>
<sequence length="397" mass="45504">MLKKLLGKTFSSFQLVCYMITLTVGATLLFVILSIGSDIRPLLQNESKELSNQLVVVSKKITIIKSLNKESIYFTKKEVNQLQEQPFVESISFFTSASFKVSASIPSTSNFPAFYTELFLESVPDDCLDIHPEQWKAFDKDHFVPIIIPESYVKLYNFGFAESQGLPVMSQEMISKFPFNLTVYGKGKQKTLEAKIVGFSQKINSILVPLRFMKSTNRVYGMRKENKPSRLLIHFKNVSSTEIIPFLKKNNYTFQSQEVKFGRWSMLIQIGLIAMVMIALIITLLSLFLILMSSKLVIQKNQLVIHNLYCIGVPISRIGNFYSLRISIISTISLLISLLLVLFIRGEYVDYLSRYFKLNMDNKTLILPYLILYLLILLGYHWVLNRKIRSLVATMNG</sequence>
<gene>
    <name evidence="1" type="ORF">K4L44_13530</name>
</gene>
<evidence type="ECO:0000313" key="1">
    <source>
        <dbReference type="EMBL" id="QZE13584.1"/>
    </source>
</evidence>
<dbReference type="EMBL" id="CP081303">
    <property type="protein sequence ID" value="QZE13584.1"/>
    <property type="molecule type" value="Genomic_DNA"/>
</dbReference>
<protein>
    <submittedName>
        <fullName evidence="1">Uncharacterized protein</fullName>
    </submittedName>
</protein>
<dbReference type="Proteomes" id="UP000826212">
    <property type="component" value="Chromosome"/>
</dbReference>
<proteinExistence type="predicted"/>
<keyword evidence="2" id="KW-1185">Reference proteome</keyword>
<evidence type="ECO:0000313" key="2">
    <source>
        <dbReference type="Proteomes" id="UP000826212"/>
    </source>
</evidence>